<dbReference type="SMART" id="SM00046">
    <property type="entry name" value="DAGKc"/>
    <property type="match status" value="1"/>
</dbReference>
<dbReference type="STRING" id="1182568.SU48_05980"/>
<dbReference type="KEGG" id="dpu:SU48_05980"/>
<dbReference type="Proteomes" id="UP000077363">
    <property type="component" value="Chromosome"/>
</dbReference>
<organism evidence="6 7">
    <name type="scientific">Deinococcus puniceus</name>
    <dbReference type="NCBI Taxonomy" id="1182568"/>
    <lineage>
        <taxon>Bacteria</taxon>
        <taxon>Thermotogati</taxon>
        <taxon>Deinococcota</taxon>
        <taxon>Deinococci</taxon>
        <taxon>Deinococcales</taxon>
        <taxon>Deinococcaceae</taxon>
        <taxon>Deinococcus</taxon>
    </lineage>
</organism>
<evidence type="ECO:0000256" key="1">
    <source>
        <dbReference type="ARBA" id="ARBA00022679"/>
    </source>
</evidence>
<keyword evidence="3 6" id="KW-0418">Kinase</keyword>
<dbReference type="OrthoDB" id="9786026at2"/>
<dbReference type="AlphaFoldDB" id="A0A172T8N7"/>
<proteinExistence type="predicted"/>
<evidence type="ECO:0000256" key="3">
    <source>
        <dbReference type="ARBA" id="ARBA00022777"/>
    </source>
</evidence>
<reference evidence="6 7" key="1">
    <citation type="submission" date="2015-01" db="EMBL/GenBank/DDBJ databases">
        <title>Deinococcus puniceus/DY1/ whole genome sequencing.</title>
        <authorList>
            <person name="Kim M.K."/>
            <person name="Srinivasan S."/>
            <person name="Lee J.-J."/>
        </authorList>
    </citation>
    <scope>NUCLEOTIDE SEQUENCE [LARGE SCALE GENOMIC DNA]</scope>
    <source>
        <strain evidence="6 7">DY1</strain>
    </source>
</reference>
<gene>
    <name evidence="6" type="ORF">SU48_05980</name>
</gene>
<keyword evidence="7" id="KW-1185">Reference proteome</keyword>
<dbReference type="RefSeq" id="WP_064014454.1">
    <property type="nucleotide sequence ID" value="NZ_CP011387.1"/>
</dbReference>
<sequence length="315" mass="32786">MNSAPFPPPSFPPAQRRYAVILNPHAGRGLASREWPRLEGELQARRFDFQLISAGSGADALARVQALPPDVAVLAVGGDGTVGALLPALIGSGARPLAIVPLGSGNDYAGMLGLKPGQFGEALDRLSYTPRRVDALEATVTEGAGAGLPRLLLNGLGMGFDAQVAATMLRAPARLTGFGRYLWGALAALRDLQLTELTLTVDGQTVYSGPSCLSAVMNGTRYGGGFLISPQSDAHDGQLNALASGPVTRPQLLGLMGRVLRGTHLGQPRVYHATGQAVTIRWAAPTHLHLDGDLSGEVTEIQVRVLGGVVTLLNG</sequence>
<dbReference type="InterPro" id="IPR050187">
    <property type="entry name" value="Lipid_Phosphate_FormReg"/>
</dbReference>
<evidence type="ECO:0000259" key="5">
    <source>
        <dbReference type="PROSITE" id="PS50146"/>
    </source>
</evidence>
<dbReference type="EMBL" id="CP011387">
    <property type="protein sequence ID" value="ANE43389.1"/>
    <property type="molecule type" value="Genomic_DNA"/>
</dbReference>
<keyword evidence="4" id="KW-0067">ATP-binding</keyword>
<dbReference type="PROSITE" id="PS50146">
    <property type="entry name" value="DAGK"/>
    <property type="match status" value="1"/>
</dbReference>
<evidence type="ECO:0000256" key="4">
    <source>
        <dbReference type="ARBA" id="ARBA00022840"/>
    </source>
</evidence>
<dbReference type="Gene3D" id="2.60.200.40">
    <property type="match status" value="1"/>
</dbReference>
<evidence type="ECO:0000313" key="7">
    <source>
        <dbReference type="Proteomes" id="UP000077363"/>
    </source>
</evidence>
<feature type="domain" description="DAGKc" evidence="5">
    <location>
        <begin position="13"/>
        <end position="142"/>
    </location>
</feature>
<dbReference type="InterPro" id="IPR016064">
    <property type="entry name" value="NAD/diacylglycerol_kinase_sf"/>
</dbReference>
<dbReference type="PANTHER" id="PTHR12358:SF106">
    <property type="entry name" value="LIPID KINASE YEGS"/>
    <property type="match status" value="1"/>
</dbReference>
<name>A0A172T8N7_9DEIO</name>
<dbReference type="Gene3D" id="3.40.50.10330">
    <property type="entry name" value="Probable inorganic polyphosphate/atp-NAD kinase, domain 1"/>
    <property type="match status" value="1"/>
</dbReference>
<dbReference type="PANTHER" id="PTHR12358">
    <property type="entry name" value="SPHINGOSINE KINASE"/>
    <property type="match status" value="1"/>
</dbReference>
<dbReference type="Pfam" id="PF19279">
    <property type="entry name" value="YegS_C"/>
    <property type="match status" value="1"/>
</dbReference>
<protein>
    <submittedName>
        <fullName evidence="6">Diacylglycerol kinase</fullName>
    </submittedName>
</protein>
<dbReference type="InterPro" id="IPR001206">
    <property type="entry name" value="Diacylglycerol_kinase_cat_dom"/>
</dbReference>
<keyword evidence="1" id="KW-0808">Transferase</keyword>
<keyword evidence="2" id="KW-0547">Nucleotide-binding</keyword>
<dbReference type="Pfam" id="PF00781">
    <property type="entry name" value="DAGK_cat"/>
    <property type="match status" value="1"/>
</dbReference>
<accession>A0A172T8N7</accession>
<dbReference type="InterPro" id="IPR017438">
    <property type="entry name" value="ATP-NAD_kinase_N"/>
</dbReference>
<dbReference type="GO" id="GO:0005886">
    <property type="term" value="C:plasma membrane"/>
    <property type="evidence" value="ECO:0007669"/>
    <property type="project" value="TreeGrafter"/>
</dbReference>
<dbReference type="PATRIC" id="fig|1182568.3.peg.1246"/>
<dbReference type="SUPFAM" id="SSF111331">
    <property type="entry name" value="NAD kinase/diacylglycerol kinase-like"/>
    <property type="match status" value="1"/>
</dbReference>
<dbReference type="InterPro" id="IPR045540">
    <property type="entry name" value="YegS/DAGK_C"/>
</dbReference>
<dbReference type="GO" id="GO:0005524">
    <property type="term" value="F:ATP binding"/>
    <property type="evidence" value="ECO:0007669"/>
    <property type="project" value="UniProtKB-KW"/>
</dbReference>
<evidence type="ECO:0000313" key="6">
    <source>
        <dbReference type="EMBL" id="ANE43389.1"/>
    </source>
</evidence>
<evidence type="ECO:0000256" key="2">
    <source>
        <dbReference type="ARBA" id="ARBA00022741"/>
    </source>
</evidence>
<dbReference type="GO" id="GO:0016301">
    <property type="term" value="F:kinase activity"/>
    <property type="evidence" value="ECO:0007669"/>
    <property type="project" value="UniProtKB-KW"/>
</dbReference>